<dbReference type="PROSITE" id="PS50123">
    <property type="entry name" value="CHER"/>
    <property type="match status" value="1"/>
</dbReference>
<dbReference type="EMBL" id="JALKCG010000002">
    <property type="protein sequence ID" value="MCK0207939.1"/>
    <property type="molecule type" value="Genomic_DNA"/>
</dbReference>
<evidence type="ECO:0000313" key="8">
    <source>
        <dbReference type="Proteomes" id="UP001202867"/>
    </source>
</evidence>
<protein>
    <recommendedName>
        <fullName evidence="2">protein-glutamate O-methyltransferase</fullName>
        <ecNumber evidence="2">2.1.1.80</ecNumber>
    </recommendedName>
</protein>
<comment type="catalytic activity">
    <reaction evidence="1">
        <text>L-glutamyl-[protein] + S-adenosyl-L-methionine = [protein]-L-glutamate 5-O-methyl ester + S-adenosyl-L-homocysteine</text>
        <dbReference type="Rhea" id="RHEA:24452"/>
        <dbReference type="Rhea" id="RHEA-COMP:10208"/>
        <dbReference type="Rhea" id="RHEA-COMP:10311"/>
        <dbReference type="ChEBI" id="CHEBI:29973"/>
        <dbReference type="ChEBI" id="CHEBI:57856"/>
        <dbReference type="ChEBI" id="CHEBI:59789"/>
        <dbReference type="ChEBI" id="CHEBI:82795"/>
        <dbReference type="EC" id="2.1.1.80"/>
    </reaction>
</comment>
<feature type="domain" description="CheR-type methyltransferase" evidence="6">
    <location>
        <begin position="1"/>
        <end position="258"/>
    </location>
</feature>
<dbReference type="InterPro" id="IPR050903">
    <property type="entry name" value="Bact_Chemotaxis_MeTrfase"/>
</dbReference>
<evidence type="ECO:0000256" key="2">
    <source>
        <dbReference type="ARBA" id="ARBA00012534"/>
    </source>
</evidence>
<dbReference type="Gene3D" id="3.40.50.150">
    <property type="entry name" value="Vaccinia Virus protein VP39"/>
    <property type="match status" value="1"/>
</dbReference>
<proteinExistence type="predicted"/>
<comment type="caution">
    <text evidence="7">The sequence shown here is derived from an EMBL/GenBank/DDBJ whole genome shotgun (WGS) entry which is preliminary data.</text>
</comment>
<reference evidence="7 8" key="1">
    <citation type="submission" date="2022-04" db="EMBL/GenBank/DDBJ databases">
        <authorList>
            <person name="Grouzdev D.S."/>
            <person name="Pantiukh K.S."/>
            <person name="Krutkina M.S."/>
        </authorList>
    </citation>
    <scope>NUCLEOTIDE SEQUENCE [LARGE SCALE GENOMIC DNA]</scope>
    <source>
        <strain evidence="7 8">Jip08</strain>
    </source>
</reference>
<dbReference type="InterPro" id="IPR029063">
    <property type="entry name" value="SAM-dependent_MTases_sf"/>
</dbReference>
<reference evidence="8" key="2">
    <citation type="submission" date="2023-07" db="EMBL/GenBank/DDBJ databases">
        <title>Ancylobacter moscoviensis sp. nov., facultatively methylotrophic bacteria from activated sludge and the reclassification of Starkeya novella (Starkey 1934) Kelly et al. 2000 as Ancylobacter novellus comb. nov., Starkeya koreensis Im et al. 2006 as Ancylobacter koreensis comb.nov., Angulomicrobium tetraedrale Vasil'eva et al. 1986 as Ancylobacter tetraedralis comb. nov., Angulomicrobium amanitiforme Fritz et al. 2004 as Ancylobacter amanitiformis comb. nov. and Methylorhabdus multivorans Doronina et al. 1996 as Ancylobacter multivorans comb. nov. and emended description of the genus Ancylobacter.</title>
        <authorList>
            <person name="Doronina N."/>
            <person name="Chemodurova A."/>
            <person name="Grouzdev D."/>
            <person name="Koziaeva V."/>
            <person name="Shi W."/>
            <person name="Wu L."/>
            <person name="Kaparullina E."/>
        </authorList>
    </citation>
    <scope>NUCLEOTIDE SEQUENCE [LARGE SCALE GENOMIC DNA]</scope>
    <source>
        <strain evidence="8">Jip08</strain>
    </source>
</reference>
<evidence type="ECO:0000256" key="5">
    <source>
        <dbReference type="ARBA" id="ARBA00022691"/>
    </source>
</evidence>
<dbReference type="Proteomes" id="UP001202867">
    <property type="component" value="Unassembled WGS sequence"/>
</dbReference>
<keyword evidence="5" id="KW-0949">S-adenosyl-L-methionine</keyword>
<keyword evidence="3" id="KW-0489">Methyltransferase</keyword>
<dbReference type="InterPro" id="IPR022642">
    <property type="entry name" value="CheR_C"/>
</dbReference>
<evidence type="ECO:0000313" key="7">
    <source>
        <dbReference type="EMBL" id="MCK0207939.1"/>
    </source>
</evidence>
<dbReference type="PANTHER" id="PTHR24422:SF21">
    <property type="entry name" value="CHEMOTAXIS PROTEIN METHYLTRANSFERASE 1"/>
    <property type="match status" value="1"/>
</dbReference>
<keyword evidence="8" id="KW-1185">Reference proteome</keyword>
<dbReference type="InterPro" id="IPR022641">
    <property type="entry name" value="CheR_N"/>
</dbReference>
<evidence type="ECO:0000256" key="3">
    <source>
        <dbReference type="ARBA" id="ARBA00022603"/>
    </source>
</evidence>
<dbReference type="SUPFAM" id="SSF53335">
    <property type="entry name" value="S-adenosyl-L-methionine-dependent methyltransferases"/>
    <property type="match status" value="1"/>
</dbReference>
<dbReference type="RefSeq" id="WP_247199934.1">
    <property type="nucleotide sequence ID" value="NZ_JALKCG010000002.1"/>
</dbReference>
<dbReference type="PANTHER" id="PTHR24422">
    <property type="entry name" value="CHEMOTAXIS PROTEIN METHYLTRANSFERASE"/>
    <property type="match status" value="1"/>
</dbReference>
<dbReference type="SMART" id="SM00138">
    <property type="entry name" value="MeTrc"/>
    <property type="match status" value="1"/>
</dbReference>
<organism evidence="7 8">
    <name type="scientific">Ancylobacter koreensis</name>
    <dbReference type="NCBI Taxonomy" id="266121"/>
    <lineage>
        <taxon>Bacteria</taxon>
        <taxon>Pseudomonadati</taxon>
        <taxon>Pseudomonadota</taxon>
        <taxon>Alphaproteobacteria</taxon>
        <taxon>Hyphomicrobiales</taxon>
        <taxon>Xanthobacteraceae</taxon>
        <taxon>Ancylobacter</taxon>
    </lineage>
</organism>
<name>A0ABT0DL63_9HYPH</name>
<dbReference type="SUPFAM" id="SSF47757">
    <property type="entry name" value="Chemotaxis receptor methyltransferase CheR, N-terminal domain"/>
    <property type="match status" value="1"/>
</dbReference>
<sequence length="280" mass="31043">MIAAADYDYLRRLLKDRSGLVLTDDKQYLLETRLEPIIREAGLGGIAPLVGALREGRRAGLADQVVEAMTTNESLFFRDKRPFDQFTSFMLPELVARRPAGQPLRIWCAASSTGQEPYSLAMLLKENEPLLAGRRVEIVATDLSSEVVARAREGLYSQFEVQRGLPVHYLLRHFSQEGQMWRIAPALRAMVRFSTLNLLHPFGHLGTFDIVFCRNVLIYFDAPTKADVLARVAAVMSTDGYLVLGGAETVLGLSADFTAGPRQGLYAIGRDATAGRPMRI</sequence>
<dbReference type="InterPro" id="IPR000780">
    <property type="entry name" value="CheR_MeTrfase"/>
</dbReference>
<dbReference type="PRINTS" id="PR00996">
    <property type="entry name" value="CHERMTFRASE"/>
</dbReference>
<dbReference type="Gene3D" id="1.10.155.10">
    <property type="entry name" value="Chemotaxis receptor methyltransferase CheR, N-terminal domain"/>
    <property type="match status" value="1"/>
</dbReference>
<accession>A0ABT0DL63</accession>
<dbReference type="InterPro" id="IPR036804">
    <property type="entry name" value="CheR_N_sf"/>
</dbReference>
<evidence type="ECO:0000256" key="1">
    <source>
        <dbReference type="ARBA" id="ARBA00001541"/>
    </source>
</evidence>
<dbReference type="EC" id="2.1.1.80" evidence="2"/>
<evidence type="ECO:0000259" key="6">
    <source>
        <dbReference type="PROSITE" id="PS50123"/>
    </source>
</evidence>
<dbReference type="Pfam" id="PF01739">
    <property type="entry name" value="CheR"/>
    <property type="match status" value="1"/>
</dbReference>
<gene>
    <name evidence="7" type="ORF">MWN33_07815</name>
</gene>
<keyword evidence="4" id="KW-0808">Transferase</keyword>
<dbReference type="Pfam" id="PF03705">
    <property type="entry name" value="CheR_N"/>
    <property type="match status" value="1"/>
</dbReference>
<evidence type="ECO:0000256" key="4">
    <source>
        <dbReference type="ARBA" id="ARBA00022679"/>
    </source>
</evidence>